<keyword evidence="3" id="KW-1185">Reference proteome</keyword>
<evidence type="ECO:0000313" key="3">
    <source>
        <dbReference type="Proteomes" id="UP000231701"/>
    </source>
</evidence>
<sequence length="300" mass="32729">MNNLLYYYSLSFYVCFILSSNCPDGPAIMTVLSLFPTGGEERPLEGLYLGLNLHRQAEDGDLLIYSNYISSLDGRISLTLDHSGESQVPEAIINGRDWRLYQELAAQSDVMITSARYFRQLAKGQAQDLLPVGQEPAYADLNGWRESEGLKAQPDVVIISNSLDIPVGSLAVLKGRRILIFTGKHAEASKVDRLEAAGAELFVMDGPEVSGAALKAVLIALGYRSAYMIAGPLVHRTLIADRVLNLLFLTTRLRLIGGAGFDTILGGDIGGAVEMHLRSLYLDRNASNAQFFAQYALQQG</sequence>
<feature type="domain" description="Bacterial bifunctional deaminase-reductase C-terminal" evidence="1">
    <location>
        <begin position="64"/>
        <end position="265"/>
    </location>
</feature>
<dbReference type="GO" id="GO:0009231">
    <property type="term" value="P:riboflavin biosynthetic process"/>
    <property type="evidence" value="ECO:0007669"/>
    <property type="project" value="InterPro"/>
</dbReference>
<dbReference type="RefSeq" id="WP_232710349.1">
    <property type="nucleotide sequence ID" value="NZ_CP018799.1"/>
</dbReference>
<dbReference type="Proteomes" id="UP000231701">
    <property type="component" value="Chromosome"/>
</dbReference>
<reference evidence="2 3" key="1">
    <citation type="submission" date="2016-12" db="EMBL/GenBank/DDBJ databases">
        <title>Isolation and genomic insights into novel planktonic Zetaproteobacteria from stratified waters of the Chesapeake Bay.</title>
        <authorList>
            <person name="McAllister S.M."/>
            <person name="Kato S."/>
            <person name="Chan C.S."/>
            <person name="Chiu B.K."/>
            <person name="Field E.K."/>
        </authorList>
    </citation>
    <scope>NUCLEOTIDE SEQUENCE [LARGE SCALE GENOMIC DNA]</scope>
    <source>
        <strain evidence="2 3">CP-5</strain>
    </source>
</reference>
<dbReference type="InterPro" id="IPR002734">
    <property type="entry name" value="RibDG_C"/>
</dbReference>
<accession>A0A2K8L2M6</accession>
<dbReference type="GO" id="GO:0008703">
    <property type="term" value="F:5-amino-6-(5-phosphoribosylamino)uracil reductase activity"/>
    <property type="evidence" value="ECO:0007669"/>
    <property type="project" value="InterPro"/>
</dbReference>
<dbReference type="InterPro" id="IPR024072">
    <property type="entry name" value="DHFR-like_dom_sf"/>
</dbReference>
<dbReference type="Pfam" id="PF01872">
    <property type="entry name" value="RibD_C"/>
    <property type="match status" value="1"/>
</dbReference>
<evidence type="ECO:0000313" key="2">
    <source>
        <dbReference type="EMBL" id="ATX79214.1"/>
    </source>
</evidence>
<dbReference type="Gene3D" id="3.40.430.10">
    <property type="entry name" value="Dihydrofolate Reductase, subunit A"/>
    <property type="match status" value="1"/>
</dbReference>
<gene>
    <name evidence="2" type="ORF">Ga0123461_0794</name>
</gene>
<name>A0A2K8L2M6_MARES</name>
<dbReference type="KEGG" id="maes:Ga0123461_0794"/>
<dbReference type="EMBL" id="CP018799">
    <property type="protein sequence ID" value="ATX79214.1"/>
    <property type="molecule type" value="Genomic_DNA"/>
</dbReference>
<dbReference type="SUPFAM" id="SSF53597">
    <property type="entry name" value="Dihydrofolate reductase-like"/>
    <property type="match status" value="1"/>
</dbReference>
<protein>
    <submittedName>
        <fullName evidence="2">Pyrimidine reductase, riboflavin biosynthesis</fullName>
    </submittedName>
</protein>
<proteinExistence type="predicted"/>
<dbReference type="AlphaFoldDB" id="A0A2K8L2M6"/>
<evidence type="ECO:0000259" key="1">
    <source>
        <dbReference type="Pfam" id="PF01872"/>
    </source>
</evidence>
<organism evidence="2 3">
    <name type="scientific">Mariprofundus aestuarium</name>
    <dbReference type="NCBI Taxonomy" id="1921086"/>
    <lineage>
        <taxon>Bacteria</taxon>
        <taxon>Pseudomonadati</taxon>
        <taxon>Pseudomonadota</taxon>
        <taxon>Candidatius Mariprofundia</taxon>
        <taxon>Mariprofundales</taxon>
        <taxon>Mariprofundaceae</taxon>
        <taxon>Mariprofundus</taxon>
    </lineage>
</organism>